<keyword evidence="2" id="KW-0732">Signal</keyword>
<proteinExistence type="predicted"/>
<feature type="compositionally biased region" description="Acidic residues" evidence="1">
    <location>
        <begin position="322"/>
        <end position="342"/>
    </location>
</feature>
<accession>A0ABQ6MQK2</accession>
<feature type="compositionally biased region" description="Acidic residues" evidence="1">
    <location>
        <begin position="350"/>
        <end position="359"/>
    </location>
</feature>
<evidence type="ECO:0000313" key="3">
    <source>
        <dbReference type="EMBL" id="GMI30216.1"/>
    </source>
</evidence>
<feature type="compositionally biased region" description="Acidic residues" evidence="1">
    <location>
        <begin position="366"/>
        <end position="375"/>
    </location>
</feature>
<sequence length="408" mass="41631">MKLLLASLLLSGATSNSESVALTGDCYDLADDEVVDVVGDLFPSCTAGATMGFCSEEVALILMVDDLDMSICCESCAALEGKCLDADALIANFNIPNLDTCLAASALMPLCDDDSMISTLATSAGLNIDWIPGSFAKLCCATCNPPVAFVMVEIPGSMSLTVETVPEESSAEFRVMVVGLTIALEATTGGTVEVTGFAGVNLAGEDRRLADVNVEFIVMMPTGCQTEACNEAPSEEDAADMAADITAMLSDGAAFADELEAAVEVAKEELVDMGEISEGDAAGIVVVVEFGEVNLEEPVISAPVDPDGEPIDTSAPTAAPGGEEEEGGEEAGGEEVGGEEVGGEGAGGEEAGEEEEGGEEAGGADAGEEEEEEVEEVEEYEIIEGSAGFIEIGMLTACVGVIGAAMFL</sequence>
<keyword evidence="4" id="KW-1185">Reference proteome</keyword>
<feature type="region of interest" description="Disordered" evidence="1">
    <location>
        <begin position="300"/>
        <end position="375"/>
    </location>
</feature>
<name>A0ABQ6MQK2_9STRA</name>
<evidence type="ECO:0000313" key="4">
    <source>
        <dbReference type="Proteomes" id="UP001165060"/>
    </source>
</evidence>
<protein>
    <submittedName>
        <fullName evidence="3">Uncharacterized protein</fullName>
    </submittedName>
</protein>
<reference evidence="3 4" key="1">
    <citation type="journal article" date="2023" name="Commun. Biol.">
        <title>Genome analysis of Parmales, the sister group of diatoms, reveals the evolutionary specialization of diatoms from phago-mixotrophs to photoautotrophs.</title>
        <authorList>
            <person name="Ban H."/>
            <person name="Sato S."/>
            <person name="Yoshikawa S."/>
            <person name="Yamada K."/>
            <person name="Nakamura Y."/>
            <person name="Ichinomiya M."/>
            <person name="Sato N."/>
            <person name="Blanc-Mathieu R."/>
            <person name="Endo H."/>
            <person name="Kuwata A."/>
            <person name="Ogata H."/>
        </authorList>
    </citation>
    <scope>NUCLEOTIDE SEQUENCE [LARGE SCALE GENOMIC DNA]</scope>
</reference>
<feature type="chain" id="PRO_5047401713" evidence="2">
    <location>
        <begin position="20"/>
        <end position="408"/>
    </location>
</feature>
<evidence type="ECO:0000256" key="1">
    <source>
        <dbReference type="SAM" id="MobiDB-lite"/>
    </source>
</evidence>
<dbReference type="EMBL" id="BRYB01001641">
    <property type="protein sequence ID" value="GMI30216.1"/>
    <property type="molecule type" value="Genomic_DNA"/>
</dbReference>
<comment type="caution">
    <text evidence="3">The sequence shown here is derived from an EMBL/GenBank/DDBJ whole genome shotgun (WGS) entry which is preliminary data.</text>
</comment>
<organism evidence="3 4">
    <name type="scientific">Tetraparma gracilis</name>
    <dbReference type="NCBI Taxonomy" id="2962635"/>
    <lineage>
        <taxon>Eukaryota</taxon>
        <taxon>Sar</taxon>
        <taxon>Stramenopiles</taxon>
        <taxon>Ochrophyta</taxon>
        <taxon>Bolidophyceae</taxon>
        <taxon>Parmales</taxon>
        <taxon>Triparmaceae</taxon>
        <taxon>Tetraparma</taxon>
    </lineage>
</organism>
<dbReference type="Proteomes" id="UP001165060">
    <property type="component" value="Unassembled WGS sequence"/>
</dbReference>
<evidence type="ECO:0000256" key="2">
    <source>
        <dbReference type="SAM" id="SignalP"/>
    </source>
</evidence>
<feature type="signal peptide" evidence="2">
    <location>
        <begin position="1"/>
        <end position="19"/>
    </location>
</feature>
<gene>
    <name evidence="3" type="ORF">TeGR_g10822</name>
</gene>